<sequence>MTSQESDTGSKAEIKVETKINKFPVMELFGPTIQGEGIIAGRRSHFIRFGGCPFRCKWCDSMHAVDPEKVKANAKWLTAGEICDATCTLAPSRWVTLTGGDPVMWNLMPLIEVLSRNFNIAVETEGALWYDWLLHCNLITISPKGPSSGMLDKLDHNMLAGHYAAVLPLGGHVAMKIVVFDAEDLQFARDM</sequence>
<evidence type="ECO:0008006" key="9">
    <source>
        <dbReference type="Google" id="ProtNLM"/>
    </source>
</evidence>
<dbReference type="InterPro" id="IPR058240">
    <property type="entry name" value="rSAM_sf"/>
</dbReference>
<dbReference type="Gene3D" id="3.20.20.70">
    <property type="entry name" value="Aldolase class I"/>
    <property type="match status" value="1"/>
</dbReference>
<evidence type="ECO:0000313" key="8">
    <source>
        <dbReference type="EMBL" id="KKL86523.1"/>
    </source>
</evidence>
<evidence type="ECO:0000256" key="1">
    <source>
        <dbReference type="ARBA" id="ARBA00022485"/>
    </source>
</evidence>
<dbReference type="EMBL" id="LAZR01021089">
    <property type="protein sequence ID" value="KKL86523.1"/>
    <property type="molecule type" value="Genomic_DNA"/>
</dbReference>
<dbReference type="SFLD" id="SFLDS00029">
    <property type="entry name" value="Radical_SAM"/>
    <property type="match status" value="1"/>
</dbReference>
<dbReference type="Pfam" id="PF13353">
    <property type="entry name" value="Fer4_12"/>
    <property type="match status" value="1"/>
</dbReference>
<dbReference type="InterPro" id="IPR013785">
    <property type="entry name" value="Aldolase_TIM"/>
</dbReference>
<reference evidence="8" key="1">
    <citation type="journal article" date="2015" name="Nature">
        <title>Complex archaea that bridge the gap between prokaryotes and eukaryotes.</title>
        <authorList>
            <person name="Spang A."/>
            <person name="Saw J.H."/>
            <person name="Jorgensen S.L."/>
            <person name="Zaremba-Niedzwiedzka K."/>
            <person name="Martijn J."/>
            <person name="Lind A.E."/>
            <person name="van Eijk R."/>
            <person name="Schleper C."/>
            <person name="Guy L."/>
            <person name="Ettema T.J."/>
        </authorList>
    </citation>
    <scope>NUCLEOTIDE SEQUENCE</scope>
</reference>
<dbReference type="GO" id="GO:0016829">
    <property type="term" value="F:lyase activity"/>
    <property type="evidence" value="ECO:0007669"/>
    <property type="project" value="UniProtKB-KW"/>
</dbReference>
<dbReference type="GO" id="GO:0051539">
    <property type="term" value="F:4 iron, 4 sulfur cluster binding"/>
    <property type="evidence" value="ECO:0007669"/>
    <property type="project" value="UniProtKB-KW"/>
</dbReference>
<protein>
    <recommendedName>
        <fullName evidence="9">Radical SAM core domain-containing protein</fullName>
    </recommendedName>
</protein>
<accession>A0A0F9FJS7</accession>
<keyword evidence="1" id="KW-0004">4Fe-4S</keyword>
<keyword evidence="7" id="KW-0456">Lyase</keyword>
<keyword evidence="3" id="KW-0479">Metal-binding</keyword>
<evidence type="ECO:0000256" key="5">
    <source>
        <dbReference type="ARBA" id="ARBA00023004"/>
    </source>
</evidence>
<feature type="non-terminal residue" evidence="8">
    <location>
        <position position="191"/>
    </location>
</feature>
<evidence type="ECO:0000256" key="7">
    <source>
        <dbReference type="ARBA" id="ARBA00023239"/>
    </source>
</evidence>
<gene>
    <name evidence="8" type="ORF">LCGC14_1943840</name>
</gene>
<keyword evidence="2" id="KW-0949">S-adenosyl-L-methionine</keyword>
<dbReference type="SUPFAM" id="SSF102114">
    <property type="entry name" value="Radical SAM enzymes"/>
    <property type="match status" value="1"/>
</dbReference>
<organism evidence="8">
    <name type="scientific">marine sediment metagenome</name>
    <dbReference type="NCBI Taxonomy" id="412755"/>
    <lineage>
        <taxon>unclassified sequences</taxon>
        <taxon>metagenomes</taxon>
        <taxon>ecological metagenomes</taxon>
    </lineage>
</organism>
<comment type="caution">
    <text evidence="8">The sequence shown here is derived from an EMBL/GenBank/DDBJ whole genome shotgun (WGS) entry which is preliminary data.</text>
</comment>
<dbReference type="AlphaFoldDB" id="A0A0F9FJS7"/>
<evidence type="ECO:0000256" key="4">
    <source>
        <dbReference type="ARBA" id="ARBA00022842"/>
    </source>
</evidence>
<dbReference type="PIRSF" id="PIRSF000370">
    <property type="entry name" value="QueE"/>
    <property type="match status" value="1"/>
</dbReference>
<dbReference type="InterPro" id="IPR024924">
    <property type="entry name" value="7-CO-7-deazaguanine_synth-like"/>
</dbReference>
<dbReference type="InterPro" id="IPR007197">
    <property type="entry name" value="rSAM"/>
</dbReference>
<dbReference type="PANTHER" id="PTHR42836">
    <property type="entry name" value="7-CARBOXY-7-DEAZAGUANINE SYNTHASE"/>
    <property type="match status" value="1"/>
</dbReference>
<dbReference type="GO" id="GO:0046872">
    <property type="term" value="F:metal ion binding"/>
    <property type="evidence" value="ECO:0007669"/>
    <property type="project" value="UniProtKB-KW"/>
</dbReference>
<keyword evidence="6" id="KW-0411">Iron-sulfur</keyword>
<evidence type="ECO:0000256" key="3">
    <source>
        <dbReference type="ARBA" id="ARBA00022723"/>
    </source>
</evidence>
<evidence type="ECO:0000256" key="6">
    <source>
        <dbReference type="ARBA" id="ARBA00023014"/>
    </source>
</evidence>
<name>A0A0F9FJS7_9ZZZZ</name>
<evidence type="ECO:0000256" key="2">
    <source>
        <dbReference type="ARBA" id="ARBA00022691"/>
    </source>
</evidence>
<keyword evidence="5" id="KW-0408">Iron</keyword>
<keyword evidence="4" id="KW-0460">Magnesium</keyword>
<dbReference type="PANTHER" id="PTHR42836:SF1">
    <property type="entry name" value="7-CARBOXY-7-DEAZAGUANINE SYNTHASE"/>
    <property type="match status" value="1"/>
</dbReference>
<proteinExistence type="predicted"/>